<keyword evidence="11 17" id="KW-0460">Magnesium</keyword>
<feature type="region of interest" description="Disordered" evidence="18">
    <location>
        <begin position="1"/>
        <end position="83"/>
    </location>
</feature>
<evidence type="ECO:0000256" key="2">
    <source>
        <dbReference type="ARBA" id="ARBA00010945"/>
    </source>
</evidence>
<dbReference type="InterPro" id="IPR043128">
    <property type="entry name" value="Rev_trsase/Diguanyl_cyclase"/>
</dbReference>
<keyword evidence="7 17" id="KW-0548">Nucleotidyltransferase</keyword>
<dbReference type="InterPro" id="IPR036775">
    <property type="entry name" value="DNA_pol_Y-fam_lit_finger_sf"/>
</dbReference>
<comment type="subcellular location">
    <subcellularLocation>
        <location evidence="1 17">Cytoplasm</location>
    </subcellularLocation>
</comment>
<evidence type="ECO:0000256" key="12">
    <source>
        <dbReference type="ARBA" id="ARBA00022932"/>
    </source>
</evidence>
<evidence type="ECO:0000256" key="10">
    <source>
        <dbReference type="ARBA" id="ARBA00022763"/>
    </source>
</evidence>
<dbReference type="GO" id="GO:0003887">
    <property type="term" value="F:DNA-directed DNA polymerase activity"/>
    <property type="evidence" value="ECO:0007669"/>
    <property type="project" value="UniProtKB-UniRule"/>
</dbReference>
<dbReference type="InterPro" id="IPR001126">
    <property type="entry name" value="UmuC"/>
</dbReference>
<dbReference type="PROSITE" id="PS50173">
    <property type="entry name" value="UMUC"/>
    <property type="match status" value="1"/>
</dbReference>
<comment type="caution">
    <text evidence="20">The sequence shown here is derived from an EMBL/GenBank/DDBJ whole genome shotgun (WGS) entry which is preliminary data.</text>
</comment>
<dbReference type="Pfam" id="PF00817">
    <property type="entry name" value="IMS"/>
    <property type="match status" value="1"/>
</dbReference>
<feature type="domain" description="UmuC" evidence="19">
    <location>
        <begin position="88"/>
        <end position="267"/>
    </location>
</feature>
<dbReference type="GO" id="GO:0042276">
    <property type="term" value="P:error-prone translesion synthesis"/>
    <property type="evidence" value="ECO:0007669"/>
    <property type="project" value="TreeGrafter"/>
</dbReference>
<evidence type="ECO:0000256" key="15">
    <source>
        <dbReference type="ARBA" id="ARBA00025589"/>
    </source>
</evidence>
<dbReference type="GO" id="GO:0005829">
    <property type="term" value="C:cytosol"/>
    <property type="evidence" value="ECO:0007669"/>
    <property type="project" value="TreeGrafter"/>
</dbReference>
<evidence type="ECO:0000256" key="6">
    <source>
        <dbReference type="ARBA" id="ARBA00022679"/>
    </source>
</evidence>
<keyword evidence="10 17" id="KW-0227">DNA damage</keyword>
<feature type="binding site" evidence="17">
    <location>
        <position position="186"/>
    </location>
    <ligand>
        <name>Mg(2+)</name>
        <dbReference type="ChEBI" id="CHEBI:18420"/>
    </ligand>
</feature>
<dbReference type="FunFam" id="1.10.150.20:FF:000019">
    <property type="entry name" value="DNA polymerase IV"/>
    <property type="match status" value="1"/>
</dbReference>
<dbReference type="NCBIfam" id="NF002677">
    <property type="entry name" value="PRK02406.1"/>
    <property type="match status" value="1"/>
</dbReference>
<feature type="active site" evidence="17">
    <location>
        <position position="187"/>
    </location>
</feature>
<evidence type="ECO:0000256" key="13">
    <source>
        <dbReference type="ARBA" id="ARBA00023125"/>
    </source>
</evidence>
<evidence type="ECO:0000256" key="9">
    <source>
        <dbReference type="ARBA" id="ARBA00022723"/>
    </source>
</evidence>
<keyword evidence="13 17" id="KW-0238">DNA-binding</keyword>
<evidence type="ECO:0000256" key="17">
    <source>
        <dbReference type="HAMAP-Rule" id="MF_01113"/>
    </source>
</evidence>
<dbReference type="SUPFAM" id="SSF100879">
    <property type="entry name" value="Lesion bypass DNA polymerase (Y-family), little finger domain"/>
    <property type="match status" value="1"/>
</dbReference>
<organism evidence="20 21">
    <name type="scientific">Paracoccus hibiscisoli</name>
    <dbReference type="NCBI Taxonomy" id="2023261"/>
    <lineage>
        <taxon>Bacteria</taxon>
        <taxon>Pseudomonadati</taxon>
        <taxon>Pseudomonadota</taxon>
        <taxon>Alphaproteobacteria</taxon>
        <taxon>Rhodobacterales</taxon>
        <taxon>Paracoccaceae</taxon>
        <taxon>Paracoccus</taxon>
    </lineage>
</organism>
<dbReference type="HAMAP" id="MF_01113">
    <property type="entry name" value="DNApol_IV"/>
    <property type="match status" value="1"/>
</dbReference>
<feature type="site" description="Substrate discrimination" evidence="17">
    <location>
        <position position="97"/>
    </location>
</feature>
<comment type="similarity">
    <text evidence="2 17">Belongs to the DNA polymerase type-Y family.</text>
</comment>
<comment type="cofactor">
    <cofactor evidence="17">
        <name>Mg(2+)</name>
        <dbReference type="ChEBI" id="CHEBI:18420"/>
    </cofactor>
    <text evidence="17">Binds 2 magnesium ions per subunit.</text>
</comment>
<accession>A0A4U0RF53</accession>
<dbReference type="InterPro" id="IPR022880">
    <property type="entry name" value="DNApol_IV"/>
</dbReference>
<dbReference type="GO" id="GO:0006261">
    <property type="term" value="P:DNA-templated DNA replication"/>
    <property type="evidence" value="ECO:0007669"/>
    <property type="project" value="UniProtKB-UniRule"/>
</dbReference>
<dbReference type="CDD" id="cd03586">
    <property type="entry name" value="PolY_Pol_IV_kappa"/>
    <property type="match status" value="1"/>
</dbReference>
<keyword evidence="6 17" id="KW-0808">Transferase</keyword>
<feature type="compositionally biased region" description="Basic residues" evidence="18">
    <location>
        <begin position="25"/>
        <end position="55"/>
    </location>
</feature>
<dbReference type="Gene3D" id="3.30.70.270">
    <property type="match status" value="1"/>
</dbReference>
<protein>
    <recommendedName>
        <fullName evidence="17">DNA polymerase IV</fullName>
        <shortName evidence="17">Pol IV</shortName>
        <ecNumber evidence="17">2.7.7.7</ecNumber>
    </recommendedName>
</protein>
<feature type="binding site" evidence="17">
    <location>
        <position position="92"/>
    </location>
    <ligand>
        <name>Mg(2+)</name>
        <dbReference type="ChEBI" id="CHEBI:18420"/>
    </ligand>
</feature>
<dbReference type="GO" id="GO:0003684">
    <property type="term" value="F:damaged DNA binding"/>
    <property type="evidence" value="ECO:0007669"/>
    <property type="project" value="InterPro"/>
</dbReference>
<dbReference type="GO" id="GO:0000287">
    <property type="term" value="F:magnesium ion binding"/>
    <property type="evidence" value="ECO:0007669"/>
    <property type="project" value="UniProtKB-UniRule"/>
</dbReference>
<evidence type="ECO:0000256" key="5">
    <source>
        <dbReference type="ARBA" id="ARBA00022490"/>
    </source>
</evidence>
<dbReference type="GO" id="GO:0006281">
    <property type="term" value="P:DNA repair"/>
    <property type="evidence" value="ECO:0007669"/>
    <property type="project" value="UniProtKB-UniRule"/>
</dbReference>
<dbReference type="InterPro" id="IPR017961">
    <property type="entry name" value="DNA_pol_Y-fam_little_finger"/>
</dbReference>
<evidence type="ECO:0000256" key="16">
    <source>
        <dbReference type="ARBA" id="ARBA00049244"/>
    </source>
</evidence>
<dbReference type="Proteomes" id="UP000306223">
    <property type="component" value="Unassembled WGS sequence"/>
</dbReference>
<dbReference type="OrthoDB" id="9808813at2"/>
<evidence type="ECO:0000256" key="1">
    <source>
        <dbReference type="ARBA" id="ARBA00004496"/>
    </source>
</evidence>
<keyword evidence="14 17" id="KW-0234">DNA repair</keyword>
<comment type="function">
    <text evidence="15 17">Poorly processive, error-prone DNA polymerase involved in untargeted mutagenesis. Copies undamaged DNA at stalled replication forks, which arise in vivo from mismatched or misaligned primer ends. These misaligned primers can be extended by PolIV. Exhibits no 3'-5' exonuclease (proofreading) activity. May be involved in translesional synthesis, in conjunction with the beta clamp from PolIII.</text>
</comment>
<evidence type="ECO:0000256" key="4">
    <source>
        <dbReference type="ARBA" id="ARBA00022457"/>
    </source>
</evidence>
<dbReference type="FunFam" id="3.30.1490.100:FF:000004">
    <property type="entry name" value="DNA polymerase IV"/>
    <property type="match status" value="1"/>
</dbReference>
<evidence type="ECO:0000256" key="8">
    <source>
        <dbReference type="ARBA" id="ARBA00022705"/>
    </source>
</evidence>
<evidence type="ECO:0000256" key="7">
    <source>
        <dbReference type="ARBA" id="ARBA00022695"/>
    </source>
</evidence>
<keyword evidence="12 17" id="KW-0239">DNA-directed DNA polymerase</keyword>
<reference evidence="20 21" key="1">
    <citation type="submission" date="2019-04" db="EMBL/GenBank/DDBJ databases">
        <authorList>
            <person name="Li J."/>
        </authorList>
    </citation>
    <scope>NUCLEOTIDE SEQUENCE [LARGE SCALE GENOMIC DNA]</scope>
    <source>
        <strain evidence="20 21">CCTCC AB2016182</strain>
    </source>
</reference>
<keyword evidence="21" id="KW-1185">Reference proteome</keyword>
<gene>
    <name evidence="17 20" type="primary">dinB</name>
    <name evidence="20" type="ORF">FA740_03415</name>
</gene>
<sequence>MLCGAGGHRADEAQDRAAQGPDHAAHRRRGAHRHAHYRRGARGRRGLHPVRRAGHRPCPPRPRGPRDAGRRGAAVPAVTDPAPGPRKIIHIDMDAFFASVEQRDFPELRGKPVAVGGSAARGVVAAASYEARVFGVRSAMPSVTAARLCPDLIFVRHRFDVYKQVSQQIREIFLDYTPLVEPLSLDEAYLDVTDHLQGRTATKIAAQIRARIREATGLTASAGVSYNKFLAKLASDQNKPDGLCVITPEQGPGFVLNLPVGKFHGVGPATVAKMQAMGIATGANLHAQDLDFLLRRFGKAGRYYWNIARGIDHRRVSPDRIRKSVGAENTYSADIITLDAALEALEPLAAKVWAAVARHDLRGRTVTLKVKFSDFQQITRARSLGHAIASQDELLAVARDLAAGVLPDPRGARLLGVTLSGFETPDDGPAQLSLFD</sequence>
<comment type="subunit">
    <text evidence="3 17">Monomer.</text>
</comment>
<dbReference type="Gene3D" id="3.40.1170.60">
    <property type="match status" value="1"/>
</dbReference>
<evidence type="ECO:0000313" key="21">
    <source>
        <dbReference type="Proteomes" id="UP000306223"/>
    </source>
</evidence>
<evidence type="ECO:0000259" key="19">
    <source>
        <dbReference type="PROSITE" id="PS50173"/>
    </source>
</evidence>
<evidence type="ECO:0000256" key="11">
    <source>
        <dbReference type="ARBA" id="ARBA00022842"/>
    </source>
</evidence>
<evidence type="ECO:0000313" key="20">
    <source>
        <dbReference type="EMBL" id="TJZ86764.1"/>
    </source>
</evidence>
<keyword evidence="4 17" id="KW-0515">Mutator protein</keyword>
<keyword evidence="9 17" id="KW-0479">Metal-binding</keyword>
<name>A0A4U0RF53_9RHOB</name>
<evidence type="ECO:0000256" key="3">
    <source>
        <dbReference type="ARBA" id="ARBA00011245"/>
    </source>
</evidence>
<evidence type="ECO:0000256" key="14">
    <source>
        <dbReference type="ARBA" id="ARBA00023204"/>
    </source>
</evidence>
<evidence type="ECO:0000256" key="18">
    <source>
        <dbReference type="SAM" id="MobiDB-lite"/>
    </source>
</evidence>
<dbReference type="EC" id="2.7.7.7" evidence="17"/>
<dbReference type="Gene3D" id="1.10.150.20">
    <property type="entry name" value="5' to 3' exonuclease, C-terminal subdomain"/>
    <property type="match status" value="1"/>
</dbReference>
<keyword evidence="8 17" id="KW-0235">DNA replication</keyword>
<keyword evidence="5 17" id="KW-0963">Cytoplasm</keyword>
<dbReference type="EMBL" id="SUNH01000005">
    <property type="protein sequence ID" value="TJZ86764.1"/>
    <property type="molecule type" value="Genomic_DNA"/>
</dbReference>
<dbReference type="InterPro" id="IPR043502">
    <property type="entry name" value="DNA/RNA_pol_sf"/>
</dbReference>
<dbReference type="FunFam" id="3.40.1170.60:FF:000001">
    <property type="entry name" value="DNA polymerase IV"/>
    <property type="match status" value="1"/>
</dbReference>
<dbReference type="Pfam" id="PF11799">
    <property type="entry name" value="IMS_C"/>
    <property type="match status" value="1"/>
</dbReference>
<dbReference type="PANTHER" id="PTHR11076:SF33">
    <property type="entry name" value="DNA POLYMERASE KAPPA"/>
    <property type="match status" value="1"/>
</dbReference>
<dbReference type="Gene3D" id="3.30.1490.100">
    <property type="entry name" value="DNA polymerase, Y-family, little finger domain"/>
    <property type="match status" value="1"/>
</dbReference>
<dbReference type="SUPFAM" id="SSF56672">
    <property type="entry name" value="DNA/RNA polymerases"/>
    <property type="match status" value="1"/>
</dbReference>
<proteinExistence type="inferred from homology"/>
<comment type="catalytic activity">
    <reaction evidence="16 17">
        <text>DNA(n) + a 2'-deoxyribonucleoside 5'-triphosphate = DNA(n+1) + diphosphate</text>
        <dbReference type="Rhea" id="RHEA:22508"/>
        <dbReference type="Rhea" id="RHEA-COMP:17339"/>
        <dbReference type="Rhea" id="RHEA-COMP:17340"/>
        <dbReference type="ChEBI" id="CHEBI:33019"/>
        <dbReference type="ChEBI" id="CHEBI:61560"/>
        <dbReference type="ChEBI" id="CHEBI:173112"/>
        <dbReference type="EC" id="2.7.7.7"/>
    </reaction>
</comment>
<dbReference type="AlphaFoldDB" id="A0A4U0RF53"/>
<dbReference type="GO" id="GO:0009432">
    <property type="term" value="P:SOS response"/>
    <property type="evidence" value="ECO:0007669"/>
    <property type="project" value="UniProtKB-ARBA"/>
</dbReference>
<dbReference type="PANTHER" id="PTHR11076">
    <property type="entry name" value="DNA REPAIR POLYMERASE UMUC / TRANSFERASE FAMILY MEMBER"/>
    <property type="match status" value="1"/>
</dbReference>
<dbReference type="InterPro" id="IPR050116">
    <property type="entry name" value="DNA_polymerase-Y"/>
</dbReference>